<accession>A0A077WTE3</accession>
<protein>
    <submittedName>
        <fullName evidence="2">Uncharacterized protein</fullName>
    </submittedName>
</protein>
<dbReference type="EMBL" id="LK023335">
    <property type="protein sequence ID" value="CDS09942.1"/>
    <property type="molecule type" value="Genomic_DNA"/>
</dbReference>
<feature type="region of interest" description="Disordered" evidence="1">
    <location>
        <begin position="1"/>
        <end position="119"/>
    </location>
</feature>
<sequence length="119" mass="13657">MSKQQRQNTDASFVVEDQSDPYRVSGYRAFVPADQRQDNIHSDFWSTDNQDEERNDPSVFNQKQTDPDRSVAAEVAQSHNMGRSKESRMRSAQRASDTYEEATGNPLEIDKQGRVVEEE</sequence>
<feature type="compositionally biased region" description="Polar residues" evidence="1">
    <location>
        <begin position="1"/>
        <end position="11"/>
    </location>
</feature>
<dbReference type="AlphaFoldDB" id="A0A077WTE3"/>
<feature type="compositionally biased region" description="Basic and acidic residues" evidence="1">
    <location>
        <begin position="108"/>
        <end position="119"/>
    </location>
</feature>
<organism evidence="2">
    <name type="scientific">Lichtheimia ramosa</name>
    <dbReference type="NCBI Taxonomy" id="688394"/>
    <lineage>
        <taxon>Eukaryota</taxon>
        <taxon>Fungi</taxon>
        <taxon>Fungi incertae sedis</taxon>
        <taxon>Mucoromycota</taxon>
        <taxon>Mucoromycotina</taxon>
        <taxon>Mucoromycetes</taxon>
        <taxon>Mucorales</taxon>
        <taxon>Lichtheimiaceae</taxon>
        <taxon>Lichtheimia</taxon>
    </lineage>
</organism>
<dbReference type="OrthoDB" id="2249393at2759"/>
<evidence type="ECO:0000313" key="2">
    <source>
        <dbReference type="EMBL" id="CDS09942.1"/>
    </source>
</evidence>
<gene>
    <name evidence="2" type="ORF">LRAMOSA02619</name>
</gene>
<evidence type="ECO:0000256" key="1">
    <source>
        <dbReference type="SAM" id="MobiDB-lite"/>
    </source>
</evidence>
<proteinExistence type="predicted"/>
<reference evidence="2" key="1">
    <citation type="journal article" date="2014" name="Genome Announc.">
        <title>De novo whole-genome sequence and genome annotation of Lichtheimia ramosa.</title>
        <authorList>
            <person name="Linde J."/>
            <person name="Schwartze V."/>
            <person name="Binder U."/>
            <person name="Lass-Florl C."/>
            <person name="Voigt K."/>
            <person name="Horn F."/>
        </authorList>
    </citation>
    <scope>NUCLEOTIDE SEQUENCE</scope>
    <source>
        <strain evidence="2">JMRC FSU:6197</strain>
    </source>
</reference>
<name>A0A077WTE3_9FUNG</name>